<evidence type="ECO:0000256" key="1">
    <source>
        <dbReference type="SAM" id="MobiDB-lite"/>
    </source>
</evidence>
<dbReference type="RefSeq" id="WP_274259827.1">
    <property type="nucleotide sequence ID" value="NZ_CP117884.1"/>
</dbReference>
<evidence type="ECO:0000313" key="2">
    <source>
        <dbReference type="EMBL" id="WDF82405.1"/>
    </source>
</evidence>
<reference evidence="2 3" key="1">
    <citation type="submission" date="2023-02" db="EMBL/GenBank/DDBJ databases">
        <title>Genome sequence of Lacticaseibacillus sp. KACC 23028.</title>
        <authorList>
            <person name="Kim S."/>
            <person name="Heo J."/>
            <person name="Kwon S.-W."/>
        </authorList>
    </citation>
    <scope>NUCLEOTIDE SEQUENCE [LARGE SCALE GENOMIC DNA]</scope>
    <source>
        <strain evidence="2 3">KACC 23028</strain>
    </source>
</reference>
<evidence type="ECO:0008006" key="4">
    <source>
        <dbReference type="Google" id="ProtNLM"/>
    </source>
</evidence>
<protein>
    <recommendedName>
        <fullName evidence="4">PD-(D/E)XK nuclease superfamily protein</fullName>
    </recommendedName>
</protein>
<evidence type="ECO:0000313" key="3">
    <source>
        <dbReference type="Proteomes" id="UP001220377"/>
    </source>
</evidence>
<proteinExistence type="predicted"/>
<organism evidence="2 3">
    <name type="scientific">Lacticaseibacillus pabuli</name>
    <dbReference type="NCBI Taxonomy" id="3025672"/>
    <lineage>
        <taxon>Bacteria</taxon>
        <taxon>Bacillati</taxon>
        <taxon>Bacillota</taxon>
        <taxon>Bacilli</taxon>
        <taxon>Lactobacillales</taxon>
        <taxon>Lactobacillaceae</taxon>
        <taxon>Lacticaseibacillus</taxon>
    </lineage>
</organism>
<name>A0ABY7WWU6_9LACO</name>
<gene>
    <name evidence="2" type="ORF">PQ472_11010</name>
</gene>
<feature type="region of interest" description="Disordered" evidence="1">
    <location>
        <begin position="356"/>
        <end position="375"/>
    </location>
</feature>
<keyword evidence="3" id="KW-1185">Reference proteome</keyword>
<sequence length="513" mass="59542">MAEKDTEQENKWTRNNIFQFATHELSQDAFFAWLINGWNTPKDRKKEENKHARHVAYEFLKLLYGGAELLPESEIDDRICILRQHAKIDVLVLFKQRNTSVEKSYALIIEDKTTTGEHDHQIARYRDALTQKQQFNNWSNKEIAISSERIHVAYVKVDYWNDFDKSLVGEQPFGDKSNSDSNAHKTDITPVKACHLQHFLEREDLQIHNYVAESYLEHLNIDYVEPNQVANVSDNPFPFDDGEFSSAAEYGLLRTLFPKRHHKIEQGTSYGRPWNNLNVWKKEVEIPFSDEKFGNLTAIITRNLFWRVDTNYVKKDSDNPDSHYKKYLSLRQYENPKDIYLSKSDMDKLSKLGKQRPKLPIVPGGKNYQKNDPNADNKLATEAKKKIDAFKYMQNGLNIERKNDSETLDNKHGAKGTSIEQQTKDNFNQLISGSRLHTMTIDEAYKVARNFVTEKINGQSAKGENHESELVHIQLNSYDKSHKDRDWEKLCAGVYYITARAQALAEAGWTSDK</sequence>
<dbReference type="Proteomes" id="UP001220377">
    <property type="component" value="Chromosome"/>
</dbReference>
<accession>A0ABY7WWU6</accession>
<dbReference type="EMBL" id="CP117884">
    <property type="protein sequence ID" value="WDF82405.1"/>
    <property type="molecule type" value="Genomic_DNA"/>
</dbReference>